<reference evidence="1" key="1">
    <citation type="submission" date="2021-01" db="EMBL/GenBank/DDBJ databases">
        <title>Microvirga sp.</title>
        <authorList>
            <person name="Kim M.K."/>
        </authorList>
    </citation>
    <scope>NUCLEOTIDE SEQUENCE</scope>
    <source>
        <strain evidence="1">5420S-16</strain>
    </source>
</reference>
<protein>
    <submittedName>
        <fullName evidence="1">Uncharacterized protein</fullName>
    </submittedName>
</protein>
<evidence type="ECO:0000313" key="2">
    <source>
        <dbReference type="Proteomes" id="UP000605848"/>
    </source>
</evidence>
<sequence>MKIDIDQLTEAELIDLNHRIVERLRFLDQMRAHVEMLEFKIGDRVTFQPPDHSPLEGMLTRYNQKTVTVITDTGQKWNVSPNVLSRVKSAKGTNTAGSNVVPLNKR</sequence>
<dbReference type="RefSeq" id="WP_202066085.1">
    <property type="nucleotide sequence ID" value="NZ_JAEQMY010000176.1"/>
</dbReference>
<dbReference type="Proteomes" id="UP000605848">
    <property type="component" value="Unassembled WGS sequence"/>
</dbReference>
<gene>
    <name evidence="1" type="ORF">JKG68_30780</name>
</gene>
<evidence type="ECO:0000313" key="1">
    <source>
        <dbReference type="EMBL" id="MBL0408268.1"/>
    </source>
</evidence>
<proteinExistence type="predicted"/>
<organism evidence="1 2">
    <name type="scientific">Microvirga aerilata</name>
    <dbReference type="NCBI Taxonomy" id="670292"/>
    <lineage>
        <taxon>Bacteria</taxon>
        <taxon>Pseudomonadati</taxon>
        <taxon>Pseudomonadota</taxon>
        <taxon>Alphaproteobacteria</taxon>
        <taxon>Hyphomicrobiales</taxon>
        <taxon>Methylobacteriaceae</taxon>
        <taxon>Microvirga</taxon>
    </lineage>
</organism>
<keyword evidence="2" id="KW-1185">Reference proteome</keyword>
<comment type="caution">
    <text evidence="1">The sequence shown here is derived from an EMBL/GenBank/DDBJ whole genome shotgun (WGS) entry which is preliminary data.</text>
</comment>
<dbReference type="AlphaFoldDB" id="A0A937CZI5"/>
<accession>A0A937CZI5</accession>
<name>A0A937CZI5_9HYPH</name>
<dbReference type="EMBL" id="JAEQMY010000176">
    <property type="protein sequence ID" value="MBL0408268.1"/>
    <property type="molecule type" value="Genomic_DNA"/>
</dbReference>